<feature type="compositionally biased region" description="Basic and acidic residues" evidence="1">
    <location>
        <begin position="153"/>
        <end position="189"/>
    </location>
</feature>
<name>A0A6I9W4N7_9HYME</name>
<dbReference type="RefSeq" id="XP_011635026.1">
    <property type="nucleotide sequence ID" value="XM_011636724.1"/>
</dbReference>
<feature type="compositionally biased region" description="Polar residues" evidence="1">
    <location>
        <begin position="106"/>
        <end position="124"/>
    </location>
</feature>
<proteinExistence type="predicted"/>
<protein>
    <submittedName>
        <fullName evidence="3">Uncharacterized protein LOC105425796</fullName>
    </submittedName>
</protein>
<feature type="region of interest" description="Disordered" evidence="1">
    <location>
        <begin position="106"/>
        <end position="209"/>
    </location>
</feature>
<evidence type="ECO:0000256" key="1">
    <source>
        <dbReference type="SAM" id="MobiDB-lite"/>
    </source>
</evidence>
<dbReference type="KEGG" id="pbar:105425796"/>
<evidence type="ECO:0000313" key="2">
    <source>
        <dbReference type="Proteomes" id="UP000504615"/>
    </source>
</evidence>
<keyword evidence="2" id="KW-1185">Reference proteome</keyword>
<dbReference type="GeneID" id="105425796"/>
<dbReference type="AlphaFoldDB" id="A0A6I9W4N7"/>
<reference evidence="3" key="1">
    <citation type="submission" date="2025-08" db="UniProtKB">
        <authorList>
            <consortium name="RefSeq"/>
        </authorList>
    </citation>
    <scope>IDENTIFICATION</scope>
</reference>
<sequence length="209" mass="23479">MVEIYSDVACECMYMNEQQMALAKGRKREKGEKGGCEEALLDTLADILNNATAAEYAAPIPHTGPDEIIHVLLITLFCLHNRLFLGTSTENSLLLWPTRETFQGAQCRATSIHHSSTDKNNQPEGSPIERSNGRPRKNGYRHALVQVKMEPLPPRERERDGEQNTRLREDRERGGEGEGERMRETDGVSKTKKQNTFSWHCGKADAVGT</sequence>
<gene>
    <name evidence="3" type="primary">LOC105425796</name>
</gene>
<evidence type="ECO:0000313" key="3">
    <source>
        <dbReference type="RefSeq" id="XP_011635026.1"/>
    </source>
</evidence>
<dbReference type="Proteomes" id="UP000504615">
    <property type="component" value="Unplaced"/>
</dbReference>
<accession>A0A6I9W4N7</accession>
<organism evidence="2 3">
    <name type="scientific">Pogonomyrmex barbatus</name>
    <name type="common">red harvester ant</name>
    <dbReference type="NCBI Taxonomy" id="144034"/>
    <lineage>
        <taxon>Eukaryota</taxon>
        <taxon>Metazoa</taxon>
        <taxon>Ecdysozoa</taxon>
        <taxon>Arthropoda</taxon>
        <taxon>Hexapoda</taxon>
        <taxon>Insecta</taxon>
        <taxon>Pterygota</taxon>
        <taxon>Neoptera</taxon>
        <taxon>Endopterygota</taxon>
        <taxon>Hymenoptera</taxon>
        <taxon>Apocrita</taxon>
        <taxon>Aculeata</taxon>
        <taxon>Formicoidea</taxon>
        <taxon>Formicidae</taxon>
        <taxon>Myrmicinae</taxon>
        <taxon>Pogonomyrmex</taxon>
    </lineage>
</organism>